<dbReference type="OrthoDB" id="148175at2"/>
<dbReference type="AlphaFoldDB" id="A0A345ZQI6"/>
<dbReference type="Gene3D" id="3.40.50.150">
    <property type="entry name" value="Vaccinia Virus protein VP39"/>
    <property type="match status" value="1"/>
</dbReference>
<organism evidence="2 3">
    <name type="scientific">Pseudolabrys taiwanensis</name>
    <dbReference type="NCBI Taxonomy" id="331696"/>
    <lineage>
        <taxon>Bacteria</taxon>
        <taxon>Pseudomonadati</taxon>
        <taxon>Pseudomonadota</taxon>
        <taxon>Alphaproteobacteria</taxon>
        <taxon>Hyphomicrobiales</taxon>
        <taxon>Xanthobacteraceae</taxon>
        <taxon>Pseudolabrys</taxon>
    </lineage>
</organism>
<dbReference type="GO" id="GO:0032259">
    <property type="term" value="P:methylation"/>
    <property type="evidence" value="ECO:0007669"/>
    <property type="project" value="UniProtKB-KW"/>
</dbReference>
<gene>
    <name evidence="2" type="ORF">DW352_00805</name>
</gene>
<feature type="domain" description="Methyltransferase type 11" evidence="1">
    <location>
        <begin position="102"/>
        <end position="152"/>
    </location>
</feature>
<keyword evidence="3" id="KW-1185">Reference proteome</keyword>
<dbReference type="RefSeq" id="WP_115687622.1">
    <property type="nucleotide sequence ID" value="NZ_CP031417.1"/>
</dbReference>
<evidence type="ECO:0000313" key="3">
    <source>
        <dbReference type="Proteomes" id="UP000254889"/>
    </source>
</evidence>
<sequence length="252" mass="28758">MQEFKYEGFCPICDHLATFHSHSSRWWDFRAGLVCKTCPGGSLPRERAIAFVMKRLCPDWRAKRVHESSPAERGLSVVLAKECAGYIPTQYFPNEPLGKTIGKFRCENLEKQTFADCLFDIVITQDVYEHILDPIRATAEIFRTLVPGGLSILTTGVFKQHVKSVFQARHGRDGDIEYLKKPPEYHGNPISSKGSLVTASYGHDFPELLAKWAPFDVELFRFVDREHGILGEFTDVIVCRKPRYACQLTWET</sequence>
<dbReference type="InterPro" id="IPR029063">
    <property type="entry name" value="SAM-dependent_MTases_sf"/>
</dbReference>
<dbReference type="Proteomes" id="UP000254889">
    <property type="component" value="Chromosome"/>
</dbReference>
<reference evidence="2 3" key="1">
    <citation type="submission" date="2018-07" db="EMBL/GenBank/DDBJ databases">
        <authorList>
            <person name="Quirk P.G."/>
            <person name="Krulwich T.A."/>
        </authorList>
    </citation>
    <scope>NUCLEOTIDE SEQUENCE [LARGE SCALE GENOMIC DNA]</scope>
    <source>
        <strain evidence="2 3">CC-BB4</strain>
    </source>
</reference>
<protein>
    <submittedName>
        <fullName evidence="2">Methyltransferase domain-containing protein</fullName>
    </submittedName>
</protein>
<dbReference type="GO" id="GO:0008757">
    <property type="term" value="F:S-adenosylmethionine-dependent methyltransferase activity"/>
    <property type="evidence" value="ECO:0007669"/>
    <property type="project" value="InterPro"/>
</dbReference>
<keyword evidence="2" id="KW-0808">Transferase</keyword>
<accession>A0A345ZQI6</accession>
<dbReference type="InterPro" id="IPR013216">
    <property type="entry name" value="Methyltransf_11"/>
</dbReference>
<dbReference type="EMBL" id="CP031417">
    <property type="protein sequence ID" value="AXK79183.1"/>
    <property type="molecule type" value="Genomic_DNA"/>
</dbReference>
<evidence type="ECO:0000259" key="1">
    <source>
        <dbReference type="Pfam" id="PF08241"/>
    </source>
</evidence>
<dbReference type="KEGG" id="ptaw:DW352_00805"/>
<evidence type="ECO:0000313" key="2">
    <source>
        <dbReference type="EMBL" id="AXK79183.1"/>
    </source>
</evidence>
<keyword evidence="2" id="KW-0489">Methyltransferase</keyword>
<dbReference type="Pfam" id="PF08241">
    <property type="entry name" value="Methyltransf_11"/>
    <property type="match status" value="1"/>
</dbReference>
<name>A0A345ZQI6_9HYPH</name>
<dbReference type="SUPFAM" id="SSF53335">
    <property type="entry name" value="S-adenosyl-L-methionine-dependent methyltransferases"/>
    <property type="match status" value="1"/>
</dbReference>
<proteinExistence type="predicted"/>